<keyword evidence="2" id="KW-1185">Reference proteome</keyword>
<accession>V8QQA0</accession>
<sequence length="171" mass="18623">MVVLTACQSTTVISTENYNPQQHARIRLYGQNQKPSIMEYSIGNKKVEKNVGGSLGDAFSSLVGTAENVSLGMPKTPMLNEMHNYDGILSKVFYREFVIPAGVPVRVNNAFVGLGSSAPHYASYYYEASCRSNTAVFTPQAGRDYEVVPLHNSRDCGVAVLDITSAKPPLQ</sequence>
<evidence type="ECO:0000313" key="2">
    <source>
        <dbReference type="Proteomes" id="UP000018733"/>
    </source>
</evidence>
<dbReference type="PATRIC" id="fig|1424334.3.peg.3628"/>
<dbReference type="AlphaFoldDB" id="V8QQA0"/>
<evidence type="ECO:0000313" key="1">
    <source>
        <dbReference type="EMBL" id="ETF01169.1"/>
    </source>
</evidence>
<protein>
    <submittedName>
        <fullName evidence="1">Uncharacterized protein</fullName>
    </submittedName>
</protein>
<reference evidence="1 2" key="1">
    <citation type="journal article" date="2014" name="Genome Announc.">
        <title>Draft Genome Sequence of Advenella kashmirensis Strain W13003, a Polycyclic Aromatic Hydrocarbon-Degrading Bacterium.</title>
        <authorList>
            <person name="Wang X."/>
            <person name="Jin D."/>
            <person name="Zhou L."/>
            <person name="Wu L."/>
            <person name="An W."/>
            <person name="Zhao L."/>
        </authorList>
    </citation>
    <scope>NUCLEOTIDE SEQUENCE [LARGE SCALE GENOMIC DNA]</scope>
    <source>
        <strain evidence="1 2">W13003</strain>
    </source>
</reference>
<dbReference type="eggNOG" id="ENOG5032RZK">
    <property type="taxonomic scope" value="Bacteria"/>
</dbReference>
<comment type="caution">
    <text evidence="1">The sequence shown here is derived from an EMBL/GenBank/DDBJ whole genome shotgun (WGS) entry which is preliminary data.</text>
</comment>
<dbReference type="Proteomes" id="UP000018733">
    <property type="component" value="Unassembled WGS sequence"/>
</dbReference>
<dbReference type="HOGENOM" id="CLU_115771_0_0_4"/>
<dbReference type="EMBL" id="AYXT01000012">
    <property type="protein sequence ID" value="ETF01169.1"/>
    <property type="molecule type" value="Genomic_DNA"/>
</dbReference>
<proteinExistence type="predicted"/>
<organism evidence="1 2">
    <name type="scientific">Advenella kashmirensis W13003</name>
    <dbReference type="NCBI Taxonomy" id="1424334"/>
    <lineage>
        <taxon>Bacteria</taxon>
        <taxon>Pseudomonadati</taxon>
        <taxon>Pseudomonadota</taxon>
        <taxon>Betaproteobacteria</taxon>
        <taxon>Burkholderiales</taxon>
        <taxon>Alcaligenaceae</taxon>
    </lineage>
</organism>
<name>V8QQA0_9BURK</name>
<gene>
    <name evidence="1" type="ORF">W822_18055</name>
</gene>